<gene>
    <name evidence="3" type="primary">LOC108664296</name>
</gene>
<feature type="chain" id="PRO_5034681371" evidence="1">
    <location>
        <begin position="22"/>
        <end position="156"/>
    </location>
</feature>
<keyword evidence="2" id="KW-1185">Reference proteome</keyword>
<feature type="signal peptide" evidence="1">
    <location>
        <begin position="1"/>
        <end position="21"/>
    </location>
</feature>
<evidence type="ECO:0000313" key="3">
    <source>
        <dbReference type="RefSeq" id="XP_018006351.1"/>
    </source>
</evidence>
<dbReference type="OrthoDB" id="10499910at2759"/>
<dbReference type="RefSeq" id="XP_018006351.1">
    <property type="nucleotide sequence ID" value="XM_018150862.2"/>
</dbReference>
<reference evidence="3" key="1">
    <citation type="submission" date="2025-08" db="UniProtKB">
        <authorList>
            <consortium name="RefSeq"/>
        </authorList>
    </citation>
    <scope>IDENTIFICATION</scope>
    <source>
        <tissue evidence="3">Whole organism</tissue>
    </source>
</reference>
<proteinExistence type="predicted"/>
<name>A0A8B7MXX3_HYAAZ</name>
<accession>A0A8B7MXX3</accession>
<dbReference type="KEGG" id="hazt:108664296"/>
<evidence type="ECO:0000313" key="2">
    <source>
        <dbReference type="Proteomes" id="UP000694843"/>
    </source>
</evidence>
<protein>
    <submittedName>
        <fullName evidence="3">Uncharacterized protein LOC108664296</fullName>
    </submittedName>
</protein>
<sequence>MSPAAMNALVIFACLVAGASARPGQLSSFPSNFDTSALQNTFSNLPSAAAGFETGGAIGGLAGVGDRIATIILDSTPADQKESVTNIIKLSDGFLDGVGSWFKSLPPSAFEVPKVDVPQYVAPKFEVPENFKFSDIKIPEFNFVVPQAPQAQAPRY</sequence>
<dbReference type="GeneID" id="108664296"/>
<keyword evidence="1" id="KW-0732">Signal</keyword>
<dbReference type="AlphaFoldDB" id="A0A8B7MXX3"/>
<evidence type="ECO:0000256" key="1">
    <source>
        <dbReference type="SAM" id="SignalP"/>
    </source>
</evidence>
<dbReference type="Proteomes" id="UP000694843">
    <property type="component" value="Unplaced"/>
</dbReference>
<organism evidence="2 3">
    <name type="scientific">Hyalella azteca</name>
    <name type="common">Amphipod</name>
    <dbReference type="NCBI Taxonomy" id="294128"/>
    <lineage>
        <taxon>Eukaryota</taxon>
        <taxon>Metazoa</taxon>
        <taxon>Ecdysozoa</taxon>
        <taxon>Arthropoda</taxon>
        <taxon>Crustacea</taxon>
        <taxon>Multicrustacea</taxon>
        <taxon>Malacostraca</taxon>
        <taxon>Eumalacostraca</taxon>
        <taxon>Peracarida</taxon>
        <taxon>Amphipoda</taxon>
        <taxon>Senticaudata</taxon>
        <taxon>Talitrida</taxon>
        <taxon>Talitroidea</taxon>
        <taxon>Hyalellidae</taxon>
        <taxon>Hyalella</taxon>
    </lineage>
</organism>